<evidence type="ECO:0000256" key="4">
    <source>
        <dbReference type="ARBA" id="ARBA00022490"/>
    </source>
</evidence>
<dbReference type="SUPFAM" id="SSF55681">
    <property type="entry name" value="Class II aaRS and biotin synthetases"/>
    <property type="match status" value="1"/>
</dbReference>
<evidence type="ECO:0000256" key="13">
    <source>
        <dbReference type="HAMAP-Rule" id="MF_00281"/>
    </source>
</evidence>
<evidence type="ECO:0000256" key="6">
    <source>
        <dbReference type="ARBA" id="ARBA00022723"/>
    </source>
</evidence>
<dbReference type="GO" id="GO:0005524">
    <property type="term" value="F:ATP binding"/>
    <property type="evidence" value="ECO:0007669"/>
    <property type="project" value="UniProtKB-UniRule"/>
</dbReference>
<gene>
    <name evidence="13 15" type="primary">pheS</name>
    <name evidence="15" type="ORF">J7561_03975</name>
</gene>
<feature type="binding site" evidence="13">
    <location>
        <position position="253"/>
    </location>
    <ligand>
        <name>Mg(2+)</name>
        <dbReference type="ChEBI" id="CHEBI:18420"/>
        <note>shared with beta subunit</note>
    </ligand>
</feature>
<keyword evidence="11 13" id="KW-0030">Aminoacyl-tRNA synthetase</keyword>
<dbReference type="EC" id="6.1.1.20" evidence="13"/>
<evidence type="ECO:0000256" key="3">
    <source>
        <dbReference type="ARBA" id="ARBA00011209"/>
    </source>
</evidence>
<comment type="subunit">
    <text evidence="3 13">Tetramer of two alpha and two beta subunits.</text>
</comment>
<dbReference type="Pfam" id="PF01409">
    <property type="entry name" value="tRNA-synt_2d"/>
    <property type="match status" value="1"/>
</dbReference>
<dbReference type="FunFam" id="3.30.930.10:FF:000003">
    <property type="entry name" value="Phenylalanine--tRNA ligase alpha subunit"/>
    <property type="match status" value="1"/>
</dbReference>
<keyword evidence="8 13" id="KW-0067">ATP-binding</keyword>
<dbReference type="InterPro" id="IPR022911">
    <property type="entry name" value="Phe_tRNA_ligase_alpha1_bac"/>
</dbReference>
<comment type="caution">
    <text evidence="15">The sequence shown here is derived from an EMBL/GenBank/DDBJ whole genome shotgun (WGS) entry which is preliminary data.</text>
</comment>
<evidence type="ECO:0000313" key="16">
    <source>
        <dbReference type="Proteomes" id="UP000680020"/>
    </source>
</evidence>
<dbReference type="AlphaFoldDB" id="A0AB35BZ73"/>
<accession>A0AB35BZ73</accession>
<name>A0AB35BZ73_9GAMM</name>
<evidence type="ECO:0000256" key="5">
    <source>
        <dbReference type="ARBA" id="ARBA00022598"/>
    </source>
</evidence>
<dbReference type="SUPFAM" id="SSF46589">
    <property type="entry name" value="tRNA-binding arm"/>
    <property type="match status" value="1"/>
</dbReference>
<dbReference type="PROSITE" id="PS50862">
    <property type="entry name" value="AA_TRNA_LIGASE_II"/>
    <property type="match status" value="1"/>
</dbReference>
<evidence type="ECO:0000259" key="14">
    <source>
        <dbReference type="PROSITE" id="PS50862"/>
    </source>
</evidence>
<keyword evidence="9 13" id="KW-0460">Magnesium</keyword>
<evidence type="ECO:0000313" key="15">
    <source>
        <dbReference type="EMBL" id="MBS7824361.1"/>
    </source>
</evidence>
<evidence type="ECO:0000256" key="9">
    <source>
        <dbReference type="ARBA" id="ARBA00022842"/>
    </source>
</evidence>
<comment type="cofactor">
    <cofactor evidence="13">
        <name>Mg(2+)</name>
        <dbReference type="ChEBI" id="CHEBI:18420"/>
    </cofactor>
    <text evidence="13">Binds 2 magnesium ions per tetramer.</text>
</comment>
<dbReference type="InterPro" id="IPR002319">
    <property type="entry name" value="Phenylalanyl-tRNA_Synthase"/>
</dbReference>
<dbReference type="GO" id="GO:0005737">
    <property type="term" value="C:cytoplasm"/>
    <property type="evidence" value="ECO:0007669"/>
    <property type="project" value="UniProtKB-SubCell"/>
</dbReference>
<dbReference type="Pfam" id="PF02912">
    <property type="entry name" value="Phe_tRNA-synt_N"/>
    <property type="match status" value="1"/>
</dbReference>
<dbReference type="Gene3D" id="3.30.930.10">
    <property type="entry name" value="Bira Bifunctional Protein, Domain 2"/>
    <property type="match status" value="1"/>
</dbReference>
<keyword evidence="5 13" id="KW-0436">Ligase</keyword>
<evidence type="ECO:0000256" key="12">
    <source>
        <dbReference type="ARBA" id="ARBA00049255"/>
    </source>
</evidence>
<dbReference type="GO" id="GO:0000287">
    <property type="term" value="F:magnesium ion binding"/>
    <property type="evidence" value="ECO:0007669"/>
    <property type="project" value="UniProtKB-UniRule"/>
</dbReference>
<comment type="catalytic activity">
    <reaction evidence="12 13">
        <text>tRNA(Phe) + L-phenylalanine + ATP = L-phenylalanyl-tRNA(Phe) + AMP + diphosphate + H(+)</text>
        <dbReference type="Rhea" id="RHEA:19413"/>
        <dbReference type="Rhea" id="RHEA-COMP:9668"/>
        <dbReference type="Rhea" id="RHEA-COMP:9699"/>
        <dbReference type="ChEBI" id="CHEBI:15378"/>
        <dbReference type="ChEBI" id="CHEBI:30616"/>
        <dbReference type="ChEBI" id="CHEBI:33019"/>
        <dbReference type="ChEBI" id="CHEBI:58095"/>
        <dbReference type="ChEBI" id="CHEBI:78442"/>
        <dbReference type="ChEBI" id="CHEBI:78531"/>
        <dbReference type="ChEBI" id="CHEBI:456215"/>
        <dbReference type="EC" id="6.1.1.20"/>
    </reaction>
</comment>
<dbReference type="InterPro" id="IPR004188">
    <property type="entry name" value="Phe-tRNA_ligase_II_N"/>
</dbReference>
<dbReference type="NCBIfam" id="TIGR00468">
    <property type="entry name" value="pheS"/>
    <property type="match status" value="1"/>
</dbReference>
<dbReference type="InterPro" id="IPR006195">
    <property type="entry name" value="aa-tRNA-synth_II"/>
</dbReference>
<evidence type="ECO:0000256" key="8">
    <source>
        <dbReference type="ARBA" id="ARBA00022840"/>
    </source>
</evidence>
<sequence length="339" mass="38303">MNMSLENILKTALSSIADAKNLSEIEAVRVGHFGKKGVITALMPELGKLSPEEKKVRGAEINAVRQEIISALEAKKTALEDALLQEKLESERVDVTQPGRGQMTGAAHPITITLNRIKSLFGSLGFEAVEGPEIESAFYNFEALNIPAHHPARAMFDTFYFNEDMLLRTHTSNTQIHVMQAQKPPIQMIGYGRVYRSDSDQTHSPMFHQVEGLMINKTATFSDLKGLLTEFMQKFFEEDLKLRFRPSFFPFTEPSAEVDIECVMCHGEGCRVCKQTGWLEVLGCGMVHPNVLKAVNIDPNEYQGFAFGMGVERLAMLRYRVNDLRLFYENDLRFLNQFK</sequence>
<organism evidence="15 16">
    <name type="scientific">Wohlfahrtiimonas chitiniclastica</name>
    <dbReference type="NCBI Taxonomy" id="400946"/>
    <lineage>
        <taxon>Bacteria</taxon>
        <taxon>Pseudomonadati</taxon>
        <taxon>Pseudomonadota</taxon>
        <taxon>Gammaproteobacteria</taxon>
        <taxon>Cardiobacteriales</taxon>
        <taxon>Ignatzschineriaceae</taxon>
        <taxon>Wohlfahrtiimonas</taxon>
    </lineage>
</organism>
<dbReference type="CDD" id="cd00496">
    <property type="entry name" value="PheRS_alpha_core"/>
    <property type="match status" value="1"/>
</dbReference>
<reference evidence="15" key="1">
    <citation type="submission" date="2021-03" db="EMBL/GenBank/DDBJ databases">
        <title>Identification and antibiotic profiling of Wohlfahrtiimonas chitiniclastica, an underestimated human pathogen.</title>
        <authorList>
            <person name="Kopf A."/>
            <person name="Bunk B."/>
            <person name="Coldewey S."/>
            <person name="Gunzer F."/>
            <person name="Riedel T."/>
            <person name="Schroettner P."/>
        </authorList>
    </citation>
    <scope>NUCLEOTIDE SEQUENCE</scope>
    <source>
        <strain evidence="15">DSM 100917</strain>
    </source>
</reference>
<dbReference type="InterPro" id="IPR045864">
    <property type="entry name" value="aa-tRNA-synth_II/BPL/LPL"/>
</dbReference>
<keyword evidence="6 13" id="KW-0479">Metal-binding</keyword>
<dbReference type="PANTHER" id="PTHR11538">
    <property type="entry name" value="PHENYLALANYL-TRNA SYNTHETASE"/>
    <property type="match status" value="1"/>
</dbReference>
<dbReference type="EMBL" id="JAGIBU010000002">
    <property type="protein sequence ID" value="MBS7824361.1"/>
    <property type="molecule type" value="Genomic_DNA"/>
</dbReference>
<keyword evidence="4 13" id="KW-0963">Cytoplasm</keyword>
<evidence type="ECO:0000256" key="2">
    <source>
        <dbReference type="ARBA" id="ARBA00010207"/>
    </source>
</evidence>
<dbReference type="GO" id="GO:0000049">
    <property type="term" value="F:tRNA binding"/>
    <property type="evidence" value="ECO:0007669"/>
    <property type="project" value="InterPro"/>
</dbReference>
<keyword evidence="10 13" id="KW-0648">Protein biosynthesis</keyword>
<comment type="subcellular location">
    <subcellularLocation>
        <location evidence="1 13">Cytoplasm</location>
    </subcellularLocation>
</comment>
<evidence type="ECO:0000256" key="1">
    <source>
        <dbReference type="ARBA" id="ARBA00004496"/>
    </source>
</evidence>
<proteinExistence type="inferred from homology"/>
<dbReference type="InterPro" id="IPR010978">
    <property type="entry name" value="tRNA-bd_arm"/>
</dbReference>
<evidence type="ECO:0000256" key="7">
    <source>
        <dbReference type="ARBA" id="ARBA00022741"/>
    </source>
</evidence>
<dbReference type="Proteomes" id="UP000680020">
    <property type="component" value="Unassembled WGS sequence"/>
</dbReference>
<protein>
    <recommendedName>
        <fullName evidence="13">Phenylalanine--tRNA ligase alpha subunit</fullName>
        <ecNumber evidence="13">6.1.1.20</ecNumber>
    </recommendedName>
    <alternativeName>
        <fullName evidence="13">Phenylalanyl-tRNA synthetase alpha subunit</fullName>
        <shortName evidence="13">PheRS</shortName>
    </alternativeName>
</protein>
<evidence type="ECO:0000256" key="10">
    <source>
        <dbReference type="ARBA" id="ARBA00022917"/>
    </source>
</evidence>
<dbReference type="GO" id="GO:0004826">
    <property type="term" value="F:phenylalanine-tRNA ligase activity"/>
    <property type="evidence" value="ECO:0007669"/>
    <property type="project" value="UniProtKB-UniRule"/>
</dbReference>
<dbReference type="PANTHER" id="PTHR11538:SF41">
    <property type="entry name" value="PHENYLALANINE--TRNA LIGASE, MITOCHONDRIAL"/>
    <property type="match status" value="1"/>
</dbReference>
<feature type="domain" description="Aminoacyl-transfer RNA synthetases class-II family profile" evidence="14">
    <location>
        <begin position="117"/>
        <end position="317"/>
    </location>
</feature>
<comment type="similarity">
    <text evidence="2 13">Belongs to the class-II aminoacyl-tRNA synthetase family. Phe-tRNA synthetase alpha subunit type 1 subfamily.</text>
</comment>
<dbReference type="HAMAP" id="MF_00281">
    <property type="entry name" value="Phe_tRNA_synth_alpha1"/>
    <property type="match status" value="1"/>
</dbReference>
<dbReference type="InterPro" id="IPR004529">
    <property type="entry name" value="Phe-tRNA-synth_IIc_asu"/>
</dbReference>
<keyword evidence="7 13" id="KW-0547">Nucleotide-binding</keyword>
<dbReference type="GO" id="GO:0006432">
    <property type="term" value="P:phenylalanyl-tRNA aminoacylation"/>
    <property type="evidence" value="ECO:0007669"/>
    <property type="project" value="UniProtKB-UniRule"/>
</dbReference>
<evidence type="ECO:0000256" key="11">
    <source>
        <dbReference type="ARBA" id="ARBA00023146"/>
    </source>
</evidence>